<keyword evidence="6" id="KW-1185">Reference proteome</keyword>
<dbReference type="Proteomes" id="UP001157440">
    <property type="component" value="Unassembled WGS sequence"/>
</dbReference>
<evidence type="ECO:0000259" key="3">
    <source>
        <dbReference type="Pfam" id="PF00263"/>
    </source>
</evidence>
<dbReference type="InterPro" id="IPR001775">
    <property type="entry name" value="GspD/PilQ"/>
</dbReference>
<evidence type="ECO:0000313" key="5">
    <source>
        <dbReference type="EMBL" id="GLS68676.1"/>
    </source>
</evidence>
<reference evidence="6" key="1">
    <citation type="journal article" date="2019" name="Int. J. Syst. Evol. Microbiol.">
        <title>The Global Catalogue of Microorganisms (GCM) 10K type strain sequencing project: providing services to taxonomists for standard genome sequencing and annotation.</title>
        <authorList>
            <consortium name="The Broad Institute Genomics Platform"/>
            <consortium name="The Broad Institute Genome Sequencing Center for Infectious Disease"/>
            <person name="Wu L."/>
            <person name="Ma J."/>
        </authorList>
    </citation>
    <scope>NUCLEOTIDE SEQUENCE [LARGE SCALE GENOMIC DNA]</scope>
    <source>
        <strain evidence="6">NBRC 103632</strain>
    </source>
</reference>
<dbReference type="Pfam" id="PF00263">
    <property type="entry name" value="Secretin"/>
    <property type="match status" value="1"/>
</dbReference>
<keyword evidence="2" id="KW-0732">Signal</keyword>
<protein>
    <submittedName>
        <fullName evidence="5">Secretin</fullName>
    </submittedName>
</protein>
<comment type="caution">
    <text evidence="5">The sequence shown here is derived from an EMBL/GenBank/DDBJ whole genome shotgun (WGS) entry which is preliminary data.</text>
</comment>
<dbReference type="InterPro" id="IPR050810">
    <property type="entry name" value="Bact_Secretion_Sys_Channel"/>
</dbReference>
<evidence type="ECO:0000256" key="2">
    <source>
        <dbReference type="SAM" id="SignalP"/>
    </source>
</evidence>
<evidence type="ECO:0000256" key="1">
    <source>
        <dbReference type="RuleBase" id="RU004003"/>
    </source>
</evidence>
<proteinExistence type="inferred from homology"/>
<dbReference type="PANTHER" id="PTHR30332:SF17">
    <property type="entry name" value="TYPE IV PILIATION SYSTEM PROTEIN DR_0774-RELATED"/>
    <property type="match status" value="1"/>
</dbReference>
<accession>A0AA37T8H4</accession>
<dbReference type="Pfam" id="PF13629">
    <property type="entry name" value="T2SS-T3SS_pil_N"/>
    <property type="match status" value="1"/>
</dbReference>
<organism evidence="5 6">
    <name type="scientific">Methylobacterium tardum</name>
    <dbReference type="NCBI Taxonomy" id="374432"/>
    <lineage>
        <taxon>Bacteria</taxon>
        <taxon>Pseudomonadati</taxon>
        <taxon>Pseudomonadota</taxon>
        <taxon>Alphaproteobacteria</taxon>
        <taxon>Hyphomicrobiales</taxon>
        <taxon>Methylobacteriaceae</taxon>
        <taxon>Methylobacterium</taxon>
    </lineage>
</organism>
<feature type="signal peptide" evidence="2">
    <location>
        <begin position="1"/>
        <end position="36"/>
    </location>
</feature>
<dbReference type="EMBL" id="BSPL01000006">
    <property type="protein sequence ID" value="GLS68676.1"/>
    <property type="molecule type" value="Genomic_DNA"/>
</dbReference>
<gene>
    <name evidence="5" type="ORF">GCM10007890_06880</name>
</gene>
<dbReference type="PANTHER" id="PTHR30332">
    <property type="entry name" value="PROBABLE GENERAL SECRETION PATHWAY PROTEIN D"/>
    <property type="match status" value="1"/>
</dbReference>
<dbReference type="GO" id="GO:0015627">
    <property type="term" value="C:type II protein secretion system complex"/>
    <property type="evidence" value="ECO:0007669"/>
    <property type="project" value="TreeGrafter"/>
</dbReference>
<name>A0AA37T8H4_9HYPH</name>
<feature type="domain" description="Type II/III secretion system secretin-like" evidence="3">
    <location>
        <begin position="300"/>
        <end position="469"/>
    </location>
</feature>
<feature type="chain" id="PRO_5041222625" evidence="2">
    <location>
        <begin position="37"/>
        <end position="526"/>
    </location>
</feature>
<feature type="domain" description="Pilus formation protein N-terminal" evidence="4">
    <location>
        <begin position="59"/>
        <end position="127"/>
    </location>
</feature>
<dbReference type="AlphaFoldDB" id="A0AA37T8H4"/>
<dbReference type="InterPro" id="IPR032789">
    <property type="entry name" value="T2SS-T3SS_pil_N"/>
</dbReference>
<dbReference type="PRINTS" id="PR00811">
    <property type="entry name" value="BCTERIALGSPD"/>
</dbReference>
<dbReference type="InterPro" id="IPR004846">
    <property type="entry name" value="T2SS/T3SS_dom"/>
</dbReference>
<comment type="similarity">
    <text evidence="1">Belongs to the bacterial secretin family.</text>
</comment>
<sequence>MTAVSAMYPPLPRPRPARPAACVLALIAALNGPAAALDRPALGPAPVLTVGSAEAASTRRVELTAGRSVIIDLPRDAKEVFVANPAVANAVVRSTRKVFVIGMADGATSIFMMDAEGRQIAALDVTVARDLNLGTLRELLNQSIPGGRFDVRSSGASVLLSGSVNSSADAQQAIDIANAFVGLGSAGAGSGAPSGGVSAGARGAVINNLTIRNKDQVMLRVTVVEVSRSVLKQFGINMTGNWAALNPLSTAIDSTTGLATSQALVNSLPFPITGGSTPGANQIQASVKAGGFSLQATLKAFEQAGVSRILAEPTLTAISGEAAKFLAGGEFPVPSSASCAIGGLCTPGITFKPYGVSLSFTPVVLADNRISIRVATDVTEIDSQQSFNFTVGDSTVAVPGTRVRRSETTVELPSGGVMMTAGLIQQVSKQAISGLPGLINLPVLGALFRSRDYQRQETELMIMCTPYIARAMEPKQVSRPDDNFVDATDGQAVLLGQINRLYGTVGPSAAAPLGRTYRGRVGFIVE</sequence>
<dbReference type="GO" id="GO:0009306">
    <property type="term" value="P:protein secretion"/>
    <property type="evidence" value="ECO:0007669"/>
    <property type="project" value="InterPro"/>
</dbReference>
<evidence type="ECO:0000313" key="6">
    <source>
        <dbReference type="Proteomes" id="UP001157440"/>
    </source>
</evidence>
<evidence type="ECO:0000259" key="4">
    <source>
        <dbReference type="Pfam" id="PF13629"/>
    </source>
</evidence>